<dbReference type="Proteomes" id="UP000006729">
    <property type="component" value="Chromosome 8"/>
</dbReference>
<comment type="caution">
    <text evidence="1">The sequence shown here is derived from an EMBL/GenBank/DDBJ whole genome shotgun (WGS) entry which is preliminary data.</text>
</comment>
<protein>
    <submittedName>
        <fullName evidence="1">Uncharacterized protein</fullName>
    </submittedName>
</protein>
<name>A0ACC0SMM0_POPTR</name>
<gene>
    <name evidence="1" type="ORF">POPTR_008G182733v4</name>
</gene>
<sequence length="75" mass="8472">MGNQQVWIVQGMQGLLLVVMGSVWANPKGEEERERVTRGKLCCSGTIHSAQILTVKKSNFFFNSDLFKKLVFNII</sequence>
<keyword evidence="2" id="KW-1185">Reference proteome</keyword>
<dbReference type="EMBL" id="CM009297">
    <property type="protein sequence ID" value="KAI9390458.1"/>
    <property type="molecule type" value="Genomic_DNA"/>
</dbReference>
<organism evidence="1 2">
    <name type="scientific">Populus trichocarpa</name>
    <name type="common">Western balsam poplar</name>
    <name type="synonym">Populus balsamifera subsp. trichocarpa</name>
    <dbReference type="NCBI Taxonomy" id="3694"/>
    <lineage>
        <taxon>Eukaryota</taxon>
        <taxon>Viridiplantae</taxon>
        <taxon>Streptophyta</taxon>
        <taxon>Embryophyta</taxon>
        <taxon>Tracheophyta</taxon>
        <taxon>Spermatophyta</taxon>
        <taxon>Magnoliopsida</taxon>
        <taxon>eudicotyledons</taxon>
        <taxon>Gunneridae</taxon>
        <taxon>Pentapetalae</taxon>
        <taxon>rosids</taxon>
        <taxon>fabids</taxon>
        <taxon>Malpighiales</taxon>
        <taxon>Salicaceae</taxon>
        <taxon>Saliceae</taxon>
        <taxon>Populus</taxon>
    </lineage>
</organism>
<proteinExistence type="predicted"/>
<evidence type="ECO:0000313" key="2">
    <source>
        <dbReference type="Proteomes" id="UP000006729"/>
    </source>
</evidence>
<accession>A0ACC0SMM0</accession>
<evidence type="ECO:0000313" key="1">
    <source>
        <dbReference type="EMBL" id="KAI9390458.1"/>
    </source>
</evidence>
<reference evidence="1 2" key="1">
    <citation type="journal article" date="2006" name="Science">
        <title>The genome of black cottonwood, Populus trichocarpa (Torr. &amp; Gray).</title>
        <authorList>
            <person name="Tuskan G.A."/>
            <person name="Difazio S."/>
            <person name="Jansson S."/>
            <person name="Bohlmann J."/>
            <person name="Grigoriev I."/>
            <person name="Hellsten U."/>
            <person name="Putnam N."/>
            <person name="Ralph S."/>
            <person name="Rombauts S."/>
            <person name="Salamov A."/>
            <person name="Schein J."/>
            <person name="Sterck L."/>
            <person name="Aerts A."/>
            <person name="Bhalerao R.R."/>
            <person name="Bhalerao R.P."/>
            <person name="Blaudez D."/>
            <person name="Boerjan W."/>
            <person name="Brun A."/>
            <person name="Brunner A."/>
            <person name="Busov V."/>
            <person name="Campbell M."/>
            <person name="Carlson J."/>
            <person name="Chalot M."/>
            <person name="Chapman J."/>
            <person name="Chen G.L."/>
            <person name="Cooper D."/>
            <person name="Coutinho P.M."/>
            <person name="Couturier J."/>
            <person name="Covert S."/>
            <person name="Cronk Q."/>
            <person name="Cunningham R."/>
            <person name="Davis J."/>
            <person name="Degroeve S."/>
            <person name="Dejardin A."/>
            <person name="Depamphilis C."/>
            <person name="Detter J."/>
            <person name="Dirks B."/>
            <person name="Dubchak I."/>
            <person name="Duplessis S."/>
            <person name="Ehlting J."/>
            <person name="Ellis B."/>
            <person name="Gendler K."/>
            <person name="Goodstein D."/>
            <person name="Gribskov M."/>
            <person name="Grimwood J."/>
            <person name="Groover A."/>
            <person name="Gunter L."/>
            <person name="Hamberger B."/>
            <person name="Heinze B."/>
            <person name="Helariutta Y."/>
            <person name="Henrissat B."/>
            <person name="Holligan D."/>
            <person name="Holt R."/>
            <person name="Huang W."/>
            <person name="Islam-Faridi N."/>
            <person name="Jones S."/>
            <person name="Jones-Rhoades M."/>
            <person name="Jorgensen R."/>
            <person name="Joshi C."/>
            <person name="Kangasjarvi J."/>
            <person name="Karlsson J."/>
            <person name="Kelleher C."/>
            <person name="Kirkpatrick R."/>
            <person name="Kirst M."/>
            <person name="Kohler A."/>
            <person name="Kalluri U."/>
            <person name="Larimer F."/>
            <person name="Leebens-Mack J."/>
            <person name="Leple J.C."/>
            <person name="Locascio P."/>
            <person name="Lou Y."/>
            <person name="Lucas S."/>
            <person name="Martin F."/>
            <person name="Montanini B."/>
            <person name="Napoli C."/>
            <person name="Nelson D.R."/>
            <person name="Nelson C."/>
            <person name="Nieminen K."/>
            <person name="Nilsson O."/>
            <person name="Pereda V."/>
            <person name="Peter G."/>
            <person name="Philippe R."/>
            <person name="Pilate G."/>
            <person name="Poliakov A."/>
            <person name="Razumovskaya J."/>
            <person name="Richardson P."/>
            <person name="Rinaldi C."/>
            <person name="Ritland K."/>
            <person name="Rouze P."/>
            <person name="Ryaboy D."/>
            <person name="Schmutz J."/>
            <person name="Schrader J."/>
            <person name="Segerman B."/>
            <person name="Shin H."/>
            <person name="Siddiqui A."/>
            <person name="Sterky F."/>
            <person name="Terry A."/>
            <person name="Tsai C.J."/>
            <person name="Uberbacher E."/>
            <person name="Unneberg P."/>
            <person name="Vahala J."/>
            <person name="Wall K."/>
            <person name="Wessler S."/>
            <person name="Yang G."/>
            <person name="Yin T."/>
            <person name="Douglas C."/>
            <person name="Marra M."/>
            <person name="Sandberg G."/>
            <person name="Van de Peer Y."/>
            <person name="Rokhsar D."/>
        </authorList>
    </citation>
    <scope>NUCLEOTIDE SEQUENCE [LARGE SCALE GENOMIC DNA]</scope>
    <source>
        <strain evidence="2">cv. Nisqually</strain>
    </source>
</reference>